<dbReference type="KEGG" id="svt:SVTN_04555"/>
<protein>
    <submittedName>
        <fullName evidence="1">Uncharacterized protein</fullName>
    </submittedName>
</protein>
<organism evidence="1 2">
    <name type="scientific">Streptomyces vietnamensis</name>
    <dbReference type="NCBI Taxonomy" id="362257"/>
    <lineage>
        <taxon>Bacteria</taxon>
        <taxon>Bacillati</taxon>
        <taxon>Actinomycetota</taxon>
        <taxon>Actinomycetes</taxon>
        <taxon>Kitasatosporales</taxon>
        <taxon>Streptomycetaceae</taxon>
        <taxon>Streptomyces</taxon>
    </lineage>
</organism>
<evidence type="ECO:0000313" key="2">
    <source>
        <dbReference type="Proteomes" id="UP000031774"/>
    </source>
</evidence>
<sequence length="162" mass="19014">MYSIEFREGFDYELQNRQFALISMSGVARRLHGDPQLSFWGGYSELERFNVPRYEQAAQRWGMNAKPTGWTKTRGTLIGATPKFMLRPLLKFAYPKTVKYLEDLRRVRGTGPKDGKAFLDYMVDQEVIQIEMMQLALSGRFSDITPKLEEFFRKYENKELFS</sequence>
<reference evidence="1 2" key="1">
    <citation type="submission" date="2014-12" db="EMBL/GenBank/DDBJ databases">
        <title>Complete genome sequence of Streptomyces vietnamensis strain GIMV4.0001, a genetic manipulable producer of the benzoisochromanequinone antibiotic granaticin.</title>
        <authorList>
            <person name="Deng M.R."/>
            <person name="Guo J."/>
            <person name="Ma L.Y."/>
            <person name="Feng G.D."/>
            <person name="Mo C.Y."/>
            <person name="Zhu H.H."/>
        </authorList>
    </citation>
    <scope>NUCLEOTIDE SEQUENCE [LARGE SCALE GENOMIC DNA]</scope>
    <source>
        <strain evidence="2">GIMV4.0001</strain>
    </source>
</reference>
<name>A0A0B5HZW6_9ACTN</name>
<dbReference type="EMBL" id="CP010407">
    <property type="protein sequence ID" value="AJF63807.1"/>
    <property type="molecule type" value="Genomic_DNA"/>
</dbReference>
<dbReference type="HOGENOM" id="CLU_1552388_0_0_11"/>
<proteinExistence type="predicted"/>
<dbReference type="Proteomes" id="UP000031774">
    <property type="component" value="Chromosome"/>
</dbReference>
<gene>
    <name evidence="1" type="ORF">SVTN_04555</name>
</gene>
<keyword evidence="2" id="KW-1185">Reference proteome</keyword>
<dbReference type="RefSeq" id="WP_041127891.1">
    <property type="nucleotide sequence ID" value="NZ_CP010407.1"/>
</dbReference>
<accession>A0A0B5HZW6</accession>
<evidence type="ECO:0000313" key="1">
    <source>
        <dbReference type="EMBL" id="AJF63807.1"/>
    </source>
</evidence>
<dbReference type="AlphaFoldDB" id="A0A0B5HZW6"/>